<comment type="caution">
    <text evidence="1">The sequence shown here is derived from an EMBL/GenBank/DDBJ whole genome shotgun (WGS) entry which is preliminary data.</text>
</comment>
<dbReference type="EMBL" id="JARKIE010000086">
    <property type="protein sequence ID" value="KAJ7687659.1"/>
    <property type="molecule type" value="Genomic_DNA"/>
</dbReference>
<organism evidence="1 2">
    <name type="scientific">Mycena rosella</name>
    <name type="common">Pink bonnet</name>
    <name type="synonym">Agaricus rosellus</name>
    <dbReference type="NCBI Taxonomy" id="1033263"/>
    <lineage>
        <taxon>Eukaryota</taxon>
        <taxon>Fungi</taxon>
        <taxon>Dikarya</taxon>
        <taxon>Basidiomycota</taxon>
        <taxon>Agaricomycotina</taxon>
        <taxon>Agaricomycetes</taxon>
        <taxon>Agaricomycetidae</taxon>
        <taxon>Agaricales</taxon>
        <taxon>Marasmiineae</taxon>
        <taxon>Mycenaceae</taxon>
        <taxon>Mycena</taxon>
    </lineage>
</organism>
<keyword evidence="2" id="KW-1185">Reference proteome</keyword>
<name>A0AAD7GGC9_MYCRO</name>
<gene>
    <name evidence="1" type="ORF">B0H17DRAFT_1069771</name>
</gene>
<dbReference type="AlphaFoldDB" id="A0AAD7GGC9"/>
<sequence length="218" mass="25094">AWFDGHTSIRTWLNPEIAFPFWALTYWAEMLDACESKDAWLRAEFWLNRTGKTEEEKMMSLAVRGLWNGLVWHGQLQGFGGIQIVSLMALDIVDALIALLSFRLRLSEDPKSGNTLLADTTFAAVHLHLVLHRLPNHWTACSVDFDAHRIRYGDSLKWTRPKEFFDAIRLWLKSYHSAEFVVTDDLRCAKQNDGYNCPISLRTVDNEECKGDAYESLL</sequence>
<dbReference type="SUPFAM" id="SSF54001">
    <property type="entry name" value="Cysteine proteinases"/>
    <property type="match status" value="1"/>
</dbReference>
<evidence type="ECO:0000313" key="2">
    <source>
        <dbReference type="Proteomes" id="UP001221757"/>
    </source>
</evidence>
<accession>A0AAD7GGC9</accession>
<dbReference type="Proteomes" id="UP001221757">
    <property type="component" value="Unassembled WGS sequence"/>
</dbReference>
<proteinExistence type="predicted"/>
<dbReference type="Gene3D" id="3.40.395.10">
    <property type="entry name" value="Adenoviral Proteinase, Chain A"/>
    <property type="match status" value="1"/>
</dbReference>
<evidence type="ECO:0000313" key="1">
    <source>
        <dbReference type="EMBL" id="KAJ7687659.1"/>
    </source>
</evidence>
<protein>
    <submittedName>
        <fullName evidence="1">Uncharacterized protein</fullName>
    </submittedName>
</protein>
<dbReference type="InterPro" id="IPR038765">
    <property type="entry name" value="Papain-like_cys_pep_sf"/>
</dbReference>
<reference evidence="1" key="1">
    <citation type="submission" date="2023-03" db="EMBL/GenBank/DDBJ databases">
        <title>Massive genome expansion in bonnet fungi (Mycena s.s.) driven by repeated elements and novel gene families across ecological guilds.</title>
        <authorList>
            <consortium name="Lawrence Berkeley National Laboratory"/>
            <person name="Harder C.B."/>
            <person name="Miyauchi S."/>
            <person name="Viragh M."/>
            <person name="Kuo A."/>
            <person name="Thoen E."/>
            <person name="Andreopoulos B."/>
            <person name="Lu D."/>
            <person name="Skrede I."/>
            <person name="Drula E."/>
            <person name="Henrissat B."/>
            <person name="Morin E."/>
            <person name="Kohler A."/>
            <person name="Barry K."/>
            <person name="LaButti K."/>
            <person name="Morin E."/>
            <person name="Salamov A."/>
            <person name="Lipzen A."/>
            <person name="Mereny Z."/>
            <person name="Hegedus B."/>
            <person name="Baldrian P."/>
            <person name="Stursova M."/>
            <person name="Weitz H."/>
            <person name="Taylor A."/>
            <person name="Grigoriev I.V."/>
            <person name="Nagy L.G."/>
            <person name="Martin F."/>
            <person name="Kauserud H."/>
        </authorList>
    </citation>
    <scope>NUCLEOTIDE SEQUENCE</scope>
    <source>
        <strain evidence="1">CBHHK067</strain>
    </source>
</reference>
<feature type="non-terminal residue" evidence="1">
    <location>
        <position position="218"/>
    </location>
</feature>